<name>A0ABP4PCU2_9ACTN</name>
<dbReference type="EMBL" id="BAAAQD010000052">
    <property type="protein sequence ID" value="GAA1574580.1"/>
    <property type="molecule type" value="Genomic_DNA"/>
</dbReference>
<proteinExistence type="predicted"/>
<evidence type="ECO:0000313" key="2">
    <source>
        <dbReference type="Proteomes" id="UP001501470"/>
    </source>
</evidence>
<sequence length="112" mass="12033">MPPGANIHKGRSIARAAGWVSEGEHGNGARTAHGSVEVERRTCAAAAVCMRRYDRRWRVVDDAGEIGRRSAWAWCGSPARGLADVTGRVRDAAAKPVARPLRCRCGTVAPTR</sequence>
<comment type="caution">
    <text evidence="1">The sequence shown here is derived from an EMBL/GenBank/DDBJ whole genome shotgun (WGS) entry which is preliminary data.</text>
</comment>
<reference evidence="2" key="1">
    <citation type="journal article" date="2019" name="Int. J. Syst. Evol. Microbiol.">
        <title>The Global Catalogue of Microorganisms (GCM) 10K type strain sequencing project: providing services to taxonomists for standard genome sequencing and annotation.</title>
        <authorList>
            <consortium name="The Broad Institute Genomics Platform"/>
            <consortium name="The Broad Institute Genome Sequencing Center for Infectious Disease"/>
            <person name="Wu L."/>
            <person name="Ma J."/>
        </authorList>
    </citation>
    <scope>NUCLEOTIDE SEQUENCE [LARGE SCALE GENOMIC DNA]</scope>
    <source>
        <strain evidence="2">JCM 15933</strain>
    </source>
</reference>
<protein>
    <submittedName>
        <fullName evidence="1">Uncharacterized protein</fullName>
    </submittedName>
</protein>
<keyword evidence="2" id="KW-1185">Reference proteome</keyword>
<organism evidence="1 2">
    <name type="scientific">Dactylosporangium maewongense</name>
    <dbReference type="NCBI Taxonomy" id="634393"/>
    <lineage>
        <taxon>Bacteria</taxon>
        <taxon>Bacillati</taxon>
        <taxon>Actinomycetota</taxon>
        <taxon>Actinomycetes</taxon>
        <taxon>Micromonosporales</taxon>
        <taxon>Micromonosporaceae</taxon>
        <taxon>Dactylosporangium</taxon>
    </lineage>
</organism>
<evidence type="ECO:0000313" key="1">
    <source>
        <dbReference type="EMBL" id="GAA1574580.1"/>
    </source>
</evidence>
<dbReference type="Proteomes" id="UP001501470">
    <property type="component" value="Unassembled WGS sequence"/>
</dbReference>
<gene>
    <name evidence="1" type="ORF">GCM10009827_115580</name>
</gene>
<accession>A0ABP4PCU2</accession>